<dbReference type="PANTHER" id="PTHR42928:SF5">
    <property type="entry name" value="BLR1237 PROTEIN"/>
    <property type="match status" value="1"/>
</dbReference>
<dbReference type="InterPro" id="IPR042100">
    <property type="entry name" value="Bug_dom1"/>
</dbReference>
<dbReference type="PIRSF" id="PIRSF017082">
    <property type="entry name" value="YflP"/>
    <property type="match status" value="1"/>
</dbReference>
<gene>
    <name evidence="2" type="ORF">CAL24_14900</name>
</gene>
<reference evidence="3" key="1">
    <citation type="submission" date="2017-05" db="EMBL/GenBank/DDBJ databases">
        <title>Complete and WGS of Bordetella genogroups.</title>
        <authorList>
            <person name="Spilker T."/>
            <person name="Lipuma J."/>
        </authorList>
    </citation>
    <scope>NUCLEOTIDE SEQUENCE [LARGE SCALE GENOMIC DNA]</scope>
    <source>
        <strain evidence="3">AU8256</strain>
    </source>
</reference>
<dbReference type="Pfam" id="PF03401">
    <property type="entry name" value="TctC"/>
    <property type="match status" value="1"/>
</dbReference>
<evidence type="ECO:0000313" key="3">
    <source>
        <dbReference type="Proteomes" id="UP000215633"/>
    </source>
</evidence>
<dbReference type="RefSeq" id="WP_094807083.1">
    <property type="nucleotide sequence ID" value="NZ_NEVT01000006.1"/>
</dbReference>
<dbReference type="InterPro" id="IPR006311">
    <property type="entry name" value="TAT_signal"/>
</dbReference>
<dbReference type="Gene3D" id="3.40.190.150">
    <property type="entry name" value="Bordetella uptake gene, domain 1"/>
    <property type="match status" value="1"/>
</dbReference>
<dbReference type="EMBL" id="NEVT01000006">
    <property type="protein sequence ID" value="OZI76419.1"/>
    <property type="molecule type" value="Genomic_DNA"/>
</dbReference>
<organism evidence="2 3">
    <name type="scientific">Bordetella genomosp. 2</name>
    <dbReference type="NCBI Taxonomy" id="1983456"/>
    <lineage>
        <taxon>Bacteria</taxon>
        <taxon>Pseudomonadati</taxon>
        <taxon>Pseudomonadota</taxon>
        <taxon>Betaproteobacteria</taxon>
        <taxon>Burkholderiales</taxon>
        <taxon>Alcaligenaceae</taxon>
        <taxon>Bordetella</taxon>
    </lineage>
</organism>
<protein>
    <submittedName>
        <fullName evidence="2">Uncharacterized protein</fullName>
    </submittedName>
</protein>
<dbReference type="InterPro" id="IPR005064">
    <property type="entry name" value="BUG"/>
</dbReference>
<sequence>MQSPVSSGRRRALQALGAGAALGLAGRAARAQGFPARPVTLFCPFGAGGSVDQYMRVLSQAAAPHLGQPVIIENKPGAGGNLSASLVARARPDGYTLAMSTGSTFRAPWLEPKIGFSPLDDFTYVIGMTSLEFCAVVRADSPLQSFADFMRAGKERPGQVQYAAGDPTTLVPVTMVPFQEQYGVRFQHIPFKSGADMATALMGGYVDVVMDSVGTYVPYIQSGRLRLLGALGAARFKAWPEVPTATEQGYDLVLSAPMGPLGPKGIPPAIVQALHQAFRRAMAEPAIERVLATLNQPEWYRNPQDFAAYARQTYEASGELLRRAKLI</sequence>
<dbReference type="Gene3D" id="3.40.190.10">
    <property type="entry name" value="Periplasmic binding protein-like II"/>
    <property type="match status" value="1"/>
</dbReference>
<evidence type="ECO:0000313" key="2">
    <source>
        <dbReference type="EMBL" id="OZI76419.1"/>
    </source>
</evidence>
<dbReference type="PANTHER" id="PTHR42928">
    <property type="entry name" value="TRICARBOXYLATE-BINDING PROTEIN"/>
    <property type="match status" value="1"/>
</dbReference>
<dbReference type="Proteomes" id="UP000215633">
    <property type="component" value="Unassembled WGS sequence"/>
</dbReference>
<dbReference type="AlphaFoldDB" id="A0A261VQT8"/>
<evidence type="ECO:0000256" key="1">
    <source>
        <dbReference type="ARBA" id="ARBA00006987"/>
    </source>
</evidence>
<accession>A0A261VQT8</accession>
<name>A0A261VQT8_9BORD</name>
<keyword evidence="3" id="KW-1185">Reference proteome</keyword>
<dbReference type="SUPFAM" id="SSF53850">
    <property type="entry name" value="Periplasmic binding protein-like II"/>
    <property type="match status" value="1"/>
</dbReference>
<comment type="caution">
    <text evidence="2">The sequence shown here is derived from an EMBL/GenBank/DDBJ whole genome shotgun (WGS) entry which is preliminary data.</text>
</comment>
<proteinExistence type="inferred from homology"/>
<dbReference type="PROSITE" id="PS51318">
    <property type="entry name" value="TAT"/>
    <property type="match status" value="1"/>
</dbReference>
<dbReference type="CDD" id="cd07012">
    <property type="entry name" value="PBP2_Bug_TTT"/>
    <property type="match status" value="1"/>
</dbReference>
<comment type="similarity">
    <text evidence="1">Belongs to the UPF0065 (bug) family.</text>
</comment>